<dbReference type="PRINTS" id="PR00469">
    <property type="entry name" value="PNDRDTASEII"/>
</dbReference>
<comment type="subunit">
    <text evidence="2 10">Homodimer.</text>
</comment>
<keyword evidence="14" id="KW-1185">Reference proteome</keyword>
<gene>
    <name evidence="13" type="ORF">FD02_GL001544</name>
</gene>
<evidence type="ECO:0000256" key="6">
    <source>
        <dbReference type="ARBA" id="ARBA00023002"/>
    </source>
</evidence>
<keyword evidence="7" id="KW-1015">Disulfide bond</keyword>
<dbReference type="PANTHER" id="PTHR48105">
    <property type="entry name" value="THIOREDOXIN REDUCTASE 1-RELATED-RELATED"/>
    <property type="match status" value="1"/>
</dbReference>
<evidence type="ECO:0000256" key="5">
    <source>
        <dbReference type="ARBA" id="ARBA00022827"/>
    </source>
</evidence>
<dbReference type="EMBL" id="AZDJ01000022">
    <property type="protein sequence ID" value="KRK72571.1"/>
    <property type="molecule type" value="Genomic_DNA"/>
</dbReference>
<evidence type="ECO:0000256" key="1">
    <source>
        <dbReference type="ARBA" id="ARBA00009333"/>
    </source>
</evidence>
<evidence type="ECO:0000313" key="14">
    <source>
        <dbReference type="Proteomes" id="UP000051804"/>
    </source>
</evidence>
<comment type="similarity">
    <text evidence="1 10">Belongs to the class-II pyridine nucleotide-disulfide oxidoreductase family.</text>
</comment>
<comment type="catalytic activity">
    <reaction evidence="9 10">
        <text>[thioredoxin]-dithiol + NADP(+) = [thioredoxin]-disulfide + NADPH + H(+)</text>
        <dbReference type="Rhea" id="RHEA:20345"/>
        <dbReference type="Rhea" id="RHEA-COMP:10698"/>
        <dbReference type="Rhea" id="RHEA-COMP:10700"/>
        <dbReference type="ChEBI" id="CHEBI:15378"/>
        <dbReference type="ChEBI" id="CHEBI:29950"/>
        <dbReference type="ChEBI" id="CHEBI:50058"/>
        <dbReference type="ChEBI" id="CHEBI:57783"/>
        <dbReference type="ChEBI" id="CHEBI:58349"/>
        <dbReference type="EC" id="1.8.1.9"/>
    </reaction>
</comment>
<evidence type="ECO:0000256" key="9">
    <source>
        <dbReference type="ARBA" id="ARBA00048132"/>
    </source>
</evidence>
<dbReference type="AlphaFoldDB" id="A0A0R1JN66"/>
<dbReference type="InterPro" id="IPR005982">
    <property type="entry name" value="Thioredox_Rdtase"/>
</dbReference>
<dbReference type="Gene3D" id="3.50.50.60">
    <property type="entry name" value="FAD/NAD(P)-binding domain"/>
    <property type="match status" value="2"/>
</dbReference>
<dbReference type="PROSITE" id="PS00573">
    <property type="entry name" value="PYRIDINE_REDOX_2"/>
    <property type="match status" value="1"/>
</dbReference>
<dbReference type="InterPro" id="IPR023753">
    <property type="entry name" value="FAD/NAD-binding_dom"/>
</dbReference>
<evidence type="ECO:0000313" key="13">
    <source>
        <dbReference type="EMBL" id="KRK72571.1"/>
    </source>
</evidence>
<comment type="cofactor">
    <cofactor evidence="11">
        <name>FAD</name>
        <dbReference type="ChEBI" id="CHEBI:57692"/>
    </cofactor>
    <text evidence="11">Binds 1 FAD per subunit.</text>
</comment>
<evidence type="ECO:0000256" key="11">
    <source>
        <dbReference type="RuleBase" id="RU003881"/>
    </source>
</evidence>
<keyword evidence="5 10" id="KW-0274">FAD</keyword>
<evidence type="ECO:0000256" key="8">
    <source>
        <dbReference type="ARBA" id="ARBA00023284"/>
    </source>
</evidence>
<evidence type="ECO:0000256" key="4">
    <source>
        <dbReference type="ARBA" id="ARBA00022630"/>
    </source>
</evidence>
<evidence type="ECO:0000256" key="2">
    <source>
        <dbReference type="ARBA" id="ARBA00011738"/>
    </source>
</evidence>
<protein>
    <recommendedName>
        <fullName evidence="3 10">Thioredoxin reductase</fullName>
        <ecNumber evidence="10">1.8.1.9</ecNumber>
    </recommendedName>
</protein>
<dbReference type="Proteomes" id="UP000051804">
    <property type="component" value="Unassembled WGS sequence"/>
</dbReference>
<dbReference type="PRINTS" id="PR00368">
    <property type="entry name" value="FADPNR"/>
</dbReference>
<dbReference type="Pfam" id="PF07992">
    <property type="entry name" value="Pyr_redox_2"/>
    <property type="match status" value="1"/>
</dbReference>
<evidence type="ECO:0000256" key="7">
    <source>
        <dbReference type="ARBA" id="ARBA00023157"/>
    </source>
</evidence>
<keyword evidence="8 10" id="KW-0676">Redox-active center</keyword>
<dbReference type="PATRIC" id="fig|1291734.4.peg.1587"/>
<dbReference type="GO" id="GO:0004791">
    <property type="term" value="F:thioredoxin-disulfide reductase (NADPH) activity"/>
    <property type="evidence" value="ECO:0007669"/>
    <property type="project" value="UniProtKB-UniRule"/>
</dbReference>
<evidence type="ECO:0000259" key="12">
    <source>
        <dbReference type="Pfam" id="PF07992"/>
    </source>
</evidence>
<dbReference type="EC" id="1.8.1.9" evidence="10"/>
<keyword evidence="4 10" id="KW-0285">Flavoprotein</keyword>
<feature type="domain" description="FAD/NAD(P)-binding" evidence="12">
    <location>
        <begin position="8"/>
        <end position="295"/>
    </location>
</feature>
<accession>A0A0R1JN66</accession>
<organism evidence="13 14">
    <name type="scientific">Lacticaseibacillus nasuensis JCM 17158</name>
    <dbReference type="NCBI Taxonomy" id="1291734"/>
    <lineage>
        <taxon>Bacteria</taxon>
        <taxon>Bacillati</taxon>
        <taxon>Bacillota</taxon>
        <taxon>Bacilli</taxon>
        <taxon>Lactobacillales</taxon>
        <taxon>Lactobacillaceae</taxon>
        <taxon>Lacticaseibacillus</taxon>
    </lineage>
</organism>
<dbReference type="InterPro" id="IPR008255">
    <property type="entry name" value="Pyr_nucl-diS_OxRdtase_2_AS"/>
</dbReference>
<comment type="caution">
    <text evidence="13">The sequence shown here is derived from an EMBL/GenBank/DDBJ whole genome shotgun (WGS) entry which is preliminary data.</text>
</comment>
<keyword evidence="6 10" id="KW-0560">Oxidoreductase</keyword>
<reference evidence="13 14" key="1">
    <citation type="journal article" date="2015" name="Genome Announc.">
        <title>Expanding the biotechnology potential of lactobacilli through comparative genomics of 213 strains and associated genera.</title>
        <authorList>
            <person name="Sun Z."/>
            <person name="Harris H.M."/>
            <person name="McCann A."/>
            <person name="Guo C."/>
            <person name="Argimon S."/>
            <person name="Zhang W."/>
            <person name="Yang X."/>
            <person name="Jeffery I.B."/>
            <person name="Cooney J.C."/>
            <person name="Kagawa T.F."/>
            <person name="Liu W."/>
            <person name="Song Y."/>
            <person name="Salvetti E."/>
            <person name="Wrobel A."/>
            <person name="Rasinkangas P."/>
            <person name="Parkhill J."/>
            <person name="Rea M.C."/>
            <person name="O'Sullivan O."/>
            <person name="Ritari J."/>
            <person name="Douillard F.P."/>
            <person name="Paul Ross R."/>
            <person name="Yang R."/>
            <person name="Briner A.E."/>
            <person name="Felis G.E."/>
            <person name="de Vos W.M."/>
            <person name="Barrangou R."/>
            <person name="Klaenhammer T.R."/>
            <person name="Caufield P.W."/>
            <person name="Cui Y."/>
            <person name="Zhang H."/>
            <person name="O'Toole P.W."/>
        </authorList>
    </citation>
    <scope>NUCLEOTIDE SEQUENCE [LARGE SCALE GENOMIC DNA]</scope>
    <source>
        <strain evidence="13 14">JCM 17158</strain>
    </source>
</reference>
<name>A0A0R1JN66_9LACO</name>
<keyword evidence="11" id="KW-0521">NADP</keyword>
<dbReference type="SUPFAM" id="SSF51905">
    <property type="entry name" value="FAD/NAD(P)-binding domain"/>
    <property type="match status" value="1"/>
</dbReference>
<sequence>MLPMAKEYDVIVIGAGPGGMTAALYASRSNLSVLMLDRGIYGGQMNNTAAIENYPGFKSIMGPELGQQMYDGATQFGAEYAYANVTGIRLDGTKRIVDTDEGTYTAKAVIVATGADHRKLGIPGEEEYGGRGVSYCAVCDGAFFKNREVVVVGGGDSAIEEGIYLANLASKVTIVHRRDQLRAQKILQDRAFANDKIEFVWNAQTEEIVGDDMKVTGVVYKDKISGETHTLPASGVFIYVGITPLTESFHDVGILDDGGWIPTDETMATKVPGIFAIGDVRAKKLRQITTAVGEGGQAGQSVFDYIQSLPVQKPVEA</sequence>
<proteinExistence type="inferred from homology"/>
<dbReference type="GO" id="GO:0005737">
    <property type="term" value="C:cytoplasm"/>
    <property type="evidence" value="ECO:0007669"/>
    <property type="project" value="InterPro"/>
</dbReference>
<evidence type="ECO:0000256" key="10">
    <source>
        <dbReference type="RuleBase" id="RU003880"/>
    </source>
</evidence>
<dbReference type="STRING" id="1291734.FD02_GL001544"/>
<dbReference type="InterPro" id="IPR050097">
    <property type="entry name" value="Ferredoxin-NADP_redctase_2"/>
</dbReference>
<evidence type="ECO:0000256" key="3">
    <source>
        <dbReference type="ARBA" id="ARBA00018719"/>
    </source>
</evidence>
<dbReference type="GO" id="GO:0019430">
    <property type="term" value="P:removal of superoxide radicals"/>
    <property type="evidence" value="ECO:0007669"/>
    <property type="project" value="UniProtKB-UniRule"/>
</dbReference>
<dbReference type="InterPro" id="IPR036188">
    <property type="entry name" value="FAD/NAD-bd_sf"/>
</dbReference>
<dbReference type="NCBIfam" id="TIGR01292">
    <property type="entry name" value="TRX_reduct"/>
    <property type="match status" value="1"/>
</dbReference>